<sequence>MKANKPENILTVNEIFFSIQGESSWMGFPCVFVRLTYCDLRCVWCDTEYAFYEGVDMTIDEIIEQVRSYNCNLVEITGGEPLFQENTLKLIEKLCDENFTVLLETGGHRDISKVDPRAHIIMDIKCPGSKMSHRNRWENIEYLSKKDEVKFVIKDRADYEWAKEIIKKFNLTERVKTVLFSPVFGEIEPVTLATWILEDKLPVRFQLQMHKYIWSPTARGV</sequence>
<evidence type="ECO:0000256" key="6">
    <source>
        <dbReference type="ARBA" id="ARBA00023014"/>
    </source>
</evidence>
<evidence type="ECO:0000256" key="4">
    <source>
        <dbReference type="ARBA" id="ARBA00022842"/>
    </source>
</evidence>
<reference evidence="10 13" key="1">
    <citation type="submission" date="2015-11" db="EMBL/GenBank/DDBJ databases">
        <authorList>
            <person name="Varghese N."/>
        </authorList>
    </citation>
    <scope>NUCLEOTIDE SEQUENCE [LARGE SCALE GENOMIC DNA]</scope>
    <source>
        <strain evidence="10 13">JGI-8</strain>
    </source>
</reference>
<feature type="binding site" evidence="8">
    <location>
        <position position="42"/>
    </location>
    <ligand>
        <name>[4Fe-4S] cluster</name>
        <dbReference type="ChEBI" id="CHEBI:49883"/>
        <note>4Fe-4S-S-AdoMet</note>
    </ligand>
</feature>
<comment type="caution">
    <text evidence="8">Lacks conserved residue(s) required for the propagation of feature annotation.</text>
</comment>
<dbReference type="AlphaFoldDB" id="A0A0P1P5E0"/>
<feature type="binding site" evidence="8">
    <location>
        <position position="79"/>
    </location>
    <ligand>
        <name>S-adenosyl-L-methionine</name>
        <dbReference type="ChEBI" id="CHEBI:59789"/>
    </ligand>
</feature>
<proteinExistence type="inferred from homology"/>
<accession>A0A0P1M8L6</accession>
<dbReference type="GO" id="GO:1904047">
    <property type="term" value="F:S-adenosyl-L-methionine binding"/>
    <property type="evidence" value="ECO:0007669"/>
    <property type="project" value="UniProtKB-UniRule"/>
</dbReference>
<keyword evidence="4 8" id="KW-0460">Magnesium</keyword>
<feature type="binding site" evidence="8">
    <location>
        <begin position="19"/>
        <end position="21"/>
    </location>
    <ligand>
        <name>substrate</name>
    </ligand>
</feature>
<comment type="function">
    <text evidence="8">Catalyzes the complex heterocyclic radical-mediated conversion of 6-carboxy-5,6,7,8-tetrahydropterin (CPH4) to 7-carboxy-7-deazaguanine (CDG), a step common to the biosynthetic pathways of all 7-deazapurine-containing compounds.</text>
</comment>
<accession>A0A0P1L9D5</accession>
<evidence type="ECO:0000259" key="9">
    <source>
        <dbReference type="PROSITE" id="PS51918"/>
    </source>
</evidence>
<comment type="pathway">
    <text evidence="8">Purine metabolism; 7-cyano-7-deazaguanine biosynthesis.</text>
</comment>
<protein>
    <recommendedName>
        <fullName evidence="8">7-carboxy-7-deazaguanine synthase</fullName>
        <shortName evidence="8">CDG synthase</shortName>
        <ecNumber evidence="8">4.3.99.3</ecNumber>
    </recommendedName>
    <alternativeName>
        <fullName evidence="8">Queuosine biosynthesis protein QueE</fullName>
    </alternativeName>
</protein>
<dbReference type="GO" id="GO:0051539">
    <property type="term" value="F:4 iron, 4 sulfur cluster binding"/>
    <property type="evidence" value="ECO:0007669"/>
    <property type="project" value="UniProtKB-UniRule"/>
</dbReference>
<keyword evidence="1 8" id="KW-0004">4Fe-4S</keyword>
<comment type="cofactor">
    <cofactor evidence="8">
        <name>[4Fe-4S] cluster</name>
        <dbReference type="ChEBI" id="CHEBI:49883"/>
    </cofactor>
    <text evidence="8">Binds 1 [4Fe-4S] cluster. The cluster is coordinated with 3 cysteines and an exchangeable S-adenosyl-L-methionine.</text>
</comment>
<accession>A0A0P1LKS7</accession>
<dbReference type="SUPFAM" id="SSF102114">
    <property type="entry name" value="Radical SAM enzymes"/>
    <property type="match status" value="1"/>
</dbReference>
<dbReference type="PANTHER" id="PTHR42836">
    <property type="entry name" value="7-CARBOXY-7-DEAZAGUANINE SYNTHASE"/>
    <property type="match status" value="1"/>
</dbReference>
<dbReference type="CDD" id="cd01335">
    <property type="entry name" value="Radical_SAM"/>
    <property type="match status" value="1"/>
</dbReference>
<comment type="catalytic activity">
    <reaction evidence="8">
        <text>6-carboxy-5,6,7,8-tetrahydropterin + H(+) = 7-carboxy-7-carbaguanine + NH4(+)</text>
        <dbReference type="Rhea" id="RHEA:27974"/>
        <dbReference type="ChEBI" id="CHEBI:15378"/>
        <dbReference type="ChEBI" id="CHEBI:28938"/>
        <dbReference type="ChEBI" id="CHEBI:61032"/>
        <dbReference type="ChEBI" id="CHEBI:61036"/>
        <dbReference type="EC" id="4.3.99.3"/>
    </reaction>
</comment>
<dbReference type="InterPro" id="IPR058240">
    <property type="entry name" value="rSAM_sf"/>
</dbReference>
<dbReference type="GO" id="GO:0008616">
    <property type="term" value="P:tRNA queuosine(34) biosynthetic process"/>
    <property type="evidence" value="ECO:0007669"/>
    <property type="project" value="UniProtKB-UniRule"/>
</dbReference>
<gene>
    <name evidence="8" type="primary">queE</name>
    <name evidence="11" type="ORF">JGI4_01251</name>
    <name evidence="10" type="ORF">JGI8_01765</name>
</gene>
<accession>A0A0P1MRL4</accession>
<accession>A0A0P1P5E0</accession>
<feature type="binding site" evidence="8">
    <location>
        <position position="45"/>
    </location>
    <ligand>
        <name>[4Fe-4S] cluster</name>
        <dbReference type="ChEBI" id="CHEBI:49883"/>
        <note>4Fe-4S-S-AdoMet</note>
    </ligand>
</feature>
<dbReference type="STRING" id="1633631.GCA_001442925_01246"/>
<feature type="binding site" evidence="8">
    <location>
        <position position="38"/>
    </location>
    <ligand>
        <name>[4Fe-4S] cluster</name>
        <dbReference type="ChEBI" id="CHEBI:49883"/>
        <note>4Fe-4S-S-AdoMet</note>
    </ligand>
</feature>
<keyword evidence="3 8" id="KW-0479">Metal-binding</keyword>
<comment type="similarity">
    <text evidence="8">Belongs to the radical SAM superfamily. 7-carboxy-7-deazaguanine synthase family.</text>
</comment>
<accession>A0A0P1LPV9</accession>
<evidence type="ECO:0000256" key="1">
    <source>
        <dbReference type="ARBA" id="ARBA00022485"/>
    </source>
</evidence>
<dbReference type="Proteomes" id="UP000182200">
    <property type="component" value="Unassembled WGS sequence"/>
</dbReference>
<evidence type="ECO:0000256" key="8">
    <source>
        <dbReference type="HAMAP-Rule" id="MF_00917"/>
    </source>
</evidence>
<evidence type="ECO:0000256" key="3">
    <source>
        <dbReference type="ARBA" id="ARBA00022723"/>
    </source>
</evidence>
<evidence type="ECO:0000256" key="2">
    <source>
        <dbReference type="ARBA" id="ARBA00022691"/>
    </source>
</evidence>
<dbReference type="EMBL" id="CZVI01000032">
    <property type="protein sequence ID" value="CUS93047.1"/>
    <property type="molecule type" value="Genomic_DNA"/>
</dbReference>
<comment type="subunit">
    <text evidence="8">Homodimer.</text>
</comment>
<dbReference type="PANTHER" id="PTHR42836:SF1">
    <property type="entry name" value="7-CARBOXY-7-DEAZAGUANINE SYNTHASE"/>
    <property type="match status" value="1"/>
</dbReference>
<feature type="binding site" evidence="8">
    <location>
        <begin position="44"/>
        <end position="46"/>
    </location>
    <ligand>
        <name>S-adenosyl-L-methionine</name>
        <dbReference type="ChEBI" id="CHEBI:59789"/>
    </ligand>
</feature>
<evidence type="ECO:0000313" key="13">
    <source>
        <dbReference type="Proteomes" id="UP000182200"/>
    </source>
</evidence>
<keyword evidence="6 8" id="KW-0411">Iron-sulfur</keyword>
<dbReference type="PIRSF" id="PIRSF000370">
    <property type="entry name" value="QueE"/>
    <property type="match status" value="1"/>
</dbReference>
<dbReference type="InterPro" id="IPR013785">
    <property type="entry name" value="Aldolase_TIM"/>
</dbReference>
<organism evidence="11 12">
    <name type="scientific">Candidatus Kryptonium thompsonii</name>
    <dbReference type="NCBI Taxonomy" id="1633631"/>
    <lineage>
        <taxon>Bacteria</taxon>
        <taxon>Pseudomonadati</taxon>
        <taxon>Candidatus Kryptoniota</taxon>
        <taxon>Candidatus Kryptonium</taxon>
    </lineage>
</organism>
<keyword evidence="13" id="KW-1185">Reference proteome</keyword>
<dbReference type="GO" id="GO:0016840">
    <property type="term" value="F:carbon-nitrogen lyase activity"/>
    <property type="evidence" value="ECO:0007669"/>
    <property type="project" value="UniProtKB-UniRule"/>
</dbReference>
<dbReference type="SFLD" id="SFLDS00029">
    <property type="entry name" value="Radical_SAM"/>
    <property type="match status" value="1"/>
</dbReference>
<name>A0A0P1P5E0_9BACT</name>
<dbReference type="EC" id="4.3.99.3" evidence="8"/>
<dbReference type="Gene3D" id="3.20.20.70">
    <property type="entry name" value="Aldolase class I"/>
    <property type="match status" value="1"/>
</dbReference>
<evidence type="ECO:0000256" key="5">
    <source>
        <dbReference type="ARBA" id="ARBA00023004"/>
    </source>
</evidence>
<accession>A0A0N7MZL9</accession>
<dbReference type="Pfam" id="PF04055">
    <property type="entry name" value="Radical_SAM"/>
    <property type="match status" value="1"/>
</dbReference>
<comment type="cofactor">
    <cofactor evidence="8">
        <name>Mg(2+)</name>
        <dbReference type="ChEBI" id="CHEBI:18420"/>
    </cofactor>
</comment>
<feature type="binding site" evidence="8">
    <location>
        <position position="77"/>
    </location>
    <ligand>
        <name>substrate</name>
    </ligand>
</feature>
<dbReference type="Proteomes" id="UP000182011">
    <property type="component" value="Unassembled WGS sequence"/>
</dbReference>
<keyword evidence="7 8" id="KW-0456">Lyase</keyword>
<dbReference type="InterPro" id="IPR024924">
    <property type="entry name" value="7-CO-7-deazaguanine_synth-like"/>
</dbReference>
<dbReference type="InterPro" id="IPR007197">
    <property type="entry name" value="rSAM"/>
</dbReference>
<dbReference type="GO" id="GO:0000287">
    <property type="term" value="F:magnesium ion binding"/>
    <property type="evidence" value="ECO:0007669"/>
    <property type="project" value="UniProtKB-UniRule"/>
</dbReference>
<accession>A0A0P1LB85</accession>
<feature type="binding site" evidence="8">
    <location>
        <position position="34"/>
    </location>
    <ligand>
        <name>substrate</name>
    </ligand>
</feature>
<dbReference type="RefSeq" id="WP_047133164.1">
    <property type="nucleotide sequence ID" value="NZ_CZVI01000032.1"/>
</dbReference>
<keyword evidence="2 8" id="KW-0949">S-adenosyl-L-methionine</keyword>
<evidence type="ECO:0000256" key="7">
    <source>
        <dbReference type="ARBA" id="ARBA00023239"/>
    </source>
</evidence>
<feature type="domain" description="Radical SAM core" evidence="9">
    <location>
        <begin position="25"/>
        <end position="216"/>
    </location>
</feature>
<dbReference type="PROSITE" id="PS51918">
    <property type="entry name" value="RADICAL_SAM"/>
    <property type="match status" value="1"/>
</dbReference>
<comment type="cofactor">
    <cofactor evidence="8">
        <name>S-adenosyl-L-methionine</name>
        <dbReference type="ChEBI" id="CHEBI:59789"/>
    </cofactor>
    <text evidence="8">Binds 1 S-adenosyl-L-methionine per subunit.</text>
</comment>
<evidence type="ECO:0000313" key="10">
    <source>
        <dbReference type="EMBL" id="CUS93047.1"/>
    </source>
</evidence>
<reference evidence="11 12" key="2">
    <citation type="submission" date="2015-11" db="EMBL/GenBank/DDBJ databases">
        <authorList>
            <person name="Zhang Y."/>
            <person name="Guo Z."/>
        </authorList>
    </citation>
    <scope>NUCLEOTIDE SEQUENCE [LARGE SCALE GENOMIC DNA]</scope>
    <source>
        <strain evidence="11">JGI-4</strain>
    </source>
</reference>
<dbReference type="HAMAP" id="MF_00917">
    <property type="entry name" value="QueE"/>
    <property type="match status" value="1"/>
</dbReference>
<keyword evidence="5 8" id="KW-0408">Iron</keyword>
<dbReference type="EMBL" id="FAOP01000005">
    <property type="protein sequence ID" value="CUU05446.1"/>
    <property type="molecule type" value="Genomic_DNA"/>
</dbReference>
<keyword evidence="8" id="KW-0671">Queuosine biosynthesis</keyword>
<evidence type="ECO:0000313" key="12">
    <source>
        <dbReference type="Proteomes" id="UP000182011"/>
    </source>
</evidence>
<accession>A0A0S4N5K4</accession>
<dbReference type="UniPathway" id="UPA00391"/>
<evidence type="ECO:0000313" key="11">
    <source>
        <dbReference type="EMBL" id="CUU05446.1"/>
    </source>
</evidence>
<feature type="binding site" evidence="8">
    <location>
        <position position="47"/>
    </location>
    <ligand>
        <name>Mg(2+)</name>
        <dbReference type="ChEBI" id="CHEBI:18420"/>
    </ligand>
</feature>
<accession>A0A0P1MDR7</accession>